<evidence type="ECO:0000313" key="3">
    <source>
        <dbReference type="Proteomes" id="UP001203880"/>
    </source>
</evidence>
<evidence type="ECO:0000256" key="1">
    <source>
        <dbReference type="SAM" id="MobiDB-lite"/>
    </source>
</evidence>
<organism evidence="2 3">
    <name type="scientific">Ruegeria spongiae</name>
    <dbReference type="NCBI Taxonomy" id="2942209"/>
    <lineage>
        <taxon>Bacteria</taxon>
        <taxon>Pseudomonadati</taxon>
        <taxon>Pseudomonadota</taxon>
        <taxon>Alphaproteobacteria</taxon>
        <taxon>Rhodobacterales</taxon>
        <taxon>Roseobacteraceae</taxon>
        <taxon>Ruegeria</taxon>
    </lineage>
</organism>
<dbReference type="EMBL" id="JAMFMB010000048">
    <property type="protein sequence ID" value="MCL6286017.1"/>
    <property type="molecule type" value="Genomic_DNA"/>
</dbReference>
<name>A0ABT0Q8W4_9RHOB</name>
<dbReference type="Proteomes" id="UP001203880">
    <property type="component" value="Unassembled WGS sequence"/>
</dbReference>
<proteinExistence type="predicted"/>
<gene>
    <name evidence="2" type="ORF">M3P21_21100</name>
</gene>
<feature type="region of interest" description="Disordered" evidence="1">
    <location>
        <begin position="57"/>
        <end position="76"/>
    </location>
</feature>
<evidence type="ECO:0000313" key="2">
    <source>
        <dbReference type="EMBL" id="MCL6286017.1"/>
    </source>
</evidence>
<comment type="caution">
    <text evidence="2">The sequence shown here is derived from an EMBL/GenBank/DDBJ whole genome shotgun (WGS) entry which is preliminary data.</text>
</comment>
<dbReference type="RefSeq" id="WP_249713361.1">
    <property type="nucleotide sequence ID" value="NZ_JAMFMB010000048.1"/>
</dbReference>
<feature type="compositionally biased region" description="Polar residues" evidence="1">
    <location>
        <begin position="66"/>
        <end position="76"/>
    </location>
</feature>
<accession>A0ABT0Q8W4</accession>
<reference evidence="2" key="1">
    <citation type="submission" date="2022-05" db="EMBL/GenBank/DDBJ databases">
        <authorList>
            <person name="Park J.-S."/>
        </authorList>
    </citation>
    <scope>NUCLEOTIDE SEQUENCE</scope>
    <source>
        <strain evidence="2">2012CJ41-6</strain>
    </source>
</reference>
<keyword evidence="3" id="KW-1185">Reference proteome</keyword>
<protein>
    <submittedName>
        <fullName evidence="2">Uncharacterized protein</fullName>
    </submittedName>
</protein>
<sequence>MNLKSRIDRLENPGKEKSTQLVWLDRNLTVDEQAEYLDAYRAENDIPDNVGLRTIGWETDSGVSPGEQTGTNPPNW</sequence>